<proteinExistence type="predicted"/>
<reference evidence="2" key="1">
    <citation type="submission" date="2020-02" db="EMBL/GenBank/DDBJ databases">
        <authorList>
            <person name="Meier V. D."/>
        </authorList>
    </citation>
    <scope>NUCLEOTIDE SEQUENCE</scope>
    <source>
        <strain evidence="2">AVDCRST_MAG45</strain>
    </source>
</reference>
<accession>A0A6J4TG53</accession>
<dbReference type="AlphaFoldDB" id="A0A6J4TG53"/>
<feature type="region of interest" description="Disordered" evidence="1">
    <location>
        <begin position="1"/>
        <end position="98"/>
    </location>
</feature>
<feature type="compositionally biased region" description="Basic residues" evidence="1">
    <location>
        <begin position="79"/>
        <end position="88"/>
    </location>
</feature>
<feature type="compositionally biased region" description="Basic residues" evidence="1">
    <location>
        <begin position="48"/>
        <end position="60"/>
    </location>
</feature>
<feature type="non-terminal residue" evidence="2">
    <location>
        <position position="1"/>
    </location>
</feature>
<protein>
    <submittedName>
        <fullName evidence="2">Uncharacterized protein</fullName>
    </submittedName>
</protein>
<name>A0A6J4TG53_9ACTN</name>
<feature type="non-terminal residue" evidence="2">
    <location>
        <position position="98"/>
    </location>
</feature>
<organism evidence="2">
    <name type="scientific">uncultured Solirubrobacterales bacterium</name>
    <dbReference type="NCBI Taxonomy" id="768556"/>
    <lineage>
        <taxon>Bacteria</taxon>
        <taxon>Bacillati</taxon>
        <taxon>Actinomycetota</taxon>
        <taxon>Thermoleophilia</taxon>
        <taxon>Solirubrobacterales</taxon>
        <taxon>environmental samples</taxon>
    </lineage>
</organism>
<feature type="compositionally biased region" description="Low complexity" evidence="1">
    <location>
        <begin position="89"/>
        <end position="98"/>
    </location>
</feature>
<sequence length="98" mass="10605">CSTVGSMGPSRSARSRSDVKPGHTRSADTRSRSASPSGRSPARPATRPSRRRRARCRPRTHSTAASAGTWPRCATVFRSPRRRGRRASRCASSSGRVV</sequence>
<dbReference type="EMBL" id="CADCVU010000222">
    <property type="protein sequence ID" value="CAA9522467.1"/>
    <property type="molecule type" value="Genomic_DNA"/>
</dbReference>
<feature type="compositionally biased region" description="Basic and acidic residues" evidence="1">
    <location>
        <begin position="15"/>
        <end position="31"/>
    </location>
</feature>
<evidence type="ECO:0000256" key="1">
    <source>
        <dbReference type="SAM" id="MobiDB-lite"/>
    </source>
</evidence>
<gene>
    <name evidence="2" type="ORF">AVDCRST_MAG45-2589</name>
</gene>
<evidence type="ECO:0000313" key="2">
    <source>
        <dbReference type="EMBL" id="CAA9522467.1"/>
    </source>
</evidence>
<feature type="compositionally biased region" description="Low complexity" evidence="1">
    <location>
        <begin position="32"/>
        <end position="47"/>
    </location>
</feature>